<keyword evidence="3 6" id="KW-0413">Isomerase</keyword>
<feature type="domain" description="PPIase cyclophilin-type" evidence="5">
    <location>
        <begin position="54"/>
        <end position="241"/>
    </location>
</feature>
<dbReference type="PANTHER" id="PTHR43246">
    <property type="entry name" value="PEPTIDYL-PROLYL CIS-TRANS ISOMERASE CYP38, CHLOROPLASTIC"/>
    <property type="match status" value="1"/>
</dbReference>
<comment type="caution">
    <text evidence="6">The sequence shown here is derived from an EMBL/GenBank/DDBJ whole genome shotgun (WGS) entry which is preliminary data.</text>
</comment>
<dbReference type="Gene3D" id="2.40.100.10">
    <property type="entry name" value="Cyclophilin-like"/>
    <property type="match status" value="1"/>
</dbReference>
<feature type="chain" id="PRO_5045524710" description="peptidylprolyl isomerase" evidence="4">
    <location>
        <begin position="22"/>
        <end position="300"/>
    </location>
</feature>
<organism evidence="6 7">
    <name type="scientific">Pseudomarimonas salicorniae</name>
    <dbReference type="NCBI Taxonomy" id="2933270"/>
    <lineage>
        <taxon>Bacteria</taxon>
        <taxon>Pseudomonadati</taxon>
        <taxon>Pseudomonadota</taxon>
        <taxon>Gammaproteobacteria</taxon>
        <taxon>Lysobacterales</taxon>
        <taxon>Lysobacteraceae</taxon>
        <taxon>Pseudomarimonas</taxon>
    </lineage>
</organism>
<accession>A0ABT0GJV7</accession>
<name>A0ABT0GJV7_9GAMM</name>
<evidence type="ECO:0000256" key="1">
    <source>
        <dbReference type="ARBA" id="ARBA00013194"/>
    </source>
</evidence>
<evidence type="ECO:0000256" key="2">
    <source>
        <dbReference type="ARBA" id="ARBA00023110"/>
    </source>
</evidence>
<dbReference type="EMBL" id="JALNMH010000012">
    <property type="protein sequence ID" value="MCK7594820.1"/>
    <property type="molecule type" value="Genomic_DNA"/>
</dbReference>
<feature type="signal peptide" evidence="4">
    <location>
        <begin position="1"/>
        <end position="21"/>
    </location>
</feature>
<dbReference type="InterPro" id="IPR002130">
    <property type="entry name" value="Cyclophilin-type_PPIase_dom"/>
</dbReference>
<dbReference type="SUPFAM" id="SSF50891">
    <property type="entry name" value="Cyclophilin-like"/>
    <property type="match status" value="1"/>
</dbReference>
<keyword evidence="7" id="KW-1185">Reference proteome</keyword>
<dbReference type="EC" id="5.2.1.8" evidence="1"/>
<evidence type="ECO:0000259" key="5">
    <source>
        <dbReference type="PROSITE" id="PS50072"/>
    </source>
</evidence>
<dbReference type="GO" id="GO:0016853">
    <property type="term" value="F:isomerase activity"/>
    <property type="evidence" value="ECO:0007669"/>
    <property type="project" value="UniProtKB-KW"/>
</dbReference>
<reference evidence="6" key="1">
    <citation type="submission" date="2022-04" db="EMBL/GenBank/DDBJ databases">
        <title>Lysobacter sp. CAU 1642 isolated from sea sand.</title>
        <authorList>
            <person name="Kim W."/>
        </authorList>
    </citation>
    <scope>NUCLEOTIDE SEQUENCE</scope>
    <source>
        <strain evidence="6">CAU 1642</strain>
    </source>
</reference>
<dbReference type="RefSeq" id="WP_248210472.1">
    <property type="nucleotide sequence ID" value="NZ_JALNMH010000012.1"/>
</dbReference>
<dbReference type="Pfam" id="PF00160">
    <property type="entry name" value="Pro_isomerase"/>
    <property type="match status" value="1"/>
</dbReference>
<protein>
    <recommendedName>
        <fullName evidence="1">peptidylprolyl isomerase</fullName>
        <ecNumber evidence="1">5.2.1.8</ecNumber>
    </recommendedName>
</protein>
<dbReference type="InterPro" id="IPR044665">
    <property type="entry name" value="E_coli_cyclophilin_A-like"/>
</dbReference>
<proteinExistence type="predicted"/>
<evidence type="ECO:0000256" key="4">
    <source>
        <dbReference type="SAM" id="SignalP"/>
    </source>
</evidence>
<evidence type="ECO:0000313" key="6">
    <source>
        <dbReference type="EMBL" id="MCK7594820.1"/>
    </source>
</evidence>
<evidence type="ECO:0000256" key="3">
    <source>
        <dbReference type="ARBA" id="ARBA00023235"/>
    </source>
</evidence>
<dbReference type="PROSITE" id="PS50072">
    <property type="entry name" value="CSA_PPIASE_2"/>
    <property type="match status" value="1"/>
</dbReference>
<dbReference type="Proteomes" id="UP001431449">
    <property type="component" value="Unassembled WGS sequence"/>
</dbReference>
<gene>
    <name evidence="6" type="ORF">M0G41_14195</name>
</gene>
<sequence>MGHARLTAALIALAAALPGSATTLTTAEVLAQSAPQEWKEIPADRLLVMDIERGQILLELAPEFAPEHVANIRILAGQGHWDGLAILRSQDNYVVQWGDPNAEKPEARRALRQAKERLPAEFDRPVDGLPFEALLDPDAYAARTGFSLGFPVGRDADNQRTWLLHCYATLGAGRDMAADSSTGAELYVVTGHAPRHLDRNITTVGRVIEGIEHLSSLPRGTGPLGFYESPEQHVPIRRIRLAADLPESERPRRERLDTHSRSFRLLIEARRHRREEWFVNPVGRLEVCNVPLPVRTVAEG</sequence>
<evidence type="ECO:0000313" key="7">
    <source>
        <dbReference type="Proteomes" id="UP001431449"/>
    </source>
</evidence>
<keyword evidence="2" id="KW-0697">Rotamase</keyword>
<keyword evidence="4" id="KW-0732">Signal</keyword>
<dbReference type="InterPro" id="IPR029000">
    <property type="entry name" value="Cyclophilin-like_dom_sf"/>
</dbReference>